<organism evidence="2 3">
    <name type="scientific">Hepatospora eriocheir</name>
    <dbReference type="NCBI Taxonomy" id="1081669"/>
    <lineage>
        <taxon>Eukaryota</taxon>
        <taxon>Fungi</taxon>
        <taxon>Fungi incertae sedis</taxon>
        <taxon>Microsporidia</taxon>
        <taxon>Hepatosporidae</taxon>
        <taxon>Hepatospora</taxon>
    </lineage>
</organism>
<name>A0A1X0QLH2_9MICR</name>
<comment type="caution">
    <text evidence="2">The sequence shown here is derived from an EMBL/GenBank/DDBJ whole genome shotgun (WGS) entry which is preliminary data.</text>
</comment>
<proteinExistence type="predicted"/>
<accession>A0A1X0QLH2</accession>
<dbReference type="EMBL" id="LTAI01000004">
    <property type="protein sequence ID" value="ORE00617.1"/>
    <property type="molecule type" value="Genomic_DNA"/>
</dbReference>
<evidence type="ECO:0000313" key="2">
    <source>
        <dbReference type="EMBL" id="ORE00617.1"/>
    </source>
</evidence>
<reference evidence="2 3" key="1">
    <citation type="journal article" date="2017" name="Environ. Microbiol.">
        <title>Decay of the glycolytic pathway and adaptation to intranuclear parasitism within Enterocytozoonidae microsporidia.</title>
        <authorList>
            <person name="Wiredu Boakye D."/>
            <person name="Jaroenlak P."/>
            <person name="Prachumwat A."/>
            <person name="Williams T.A."/>
            <person name="Bateman K.S."/>
            <person name="Itsathitphaisarn O."/>
            <person name="Sritunyalucksana K."/>
            <person name="Paszkiewicz K.H."/>
            <person name="Moore K.A."/>
            <person name="Stentiford G.D."/>
            <person name="Williams B.A."/>
        </authorList>
    </citation>
    <scope>NUCLEOTIDE SEQUENCE [LARGE SCALE GENOMIC DNA]</scope>
    <source>
        <strain evidence="3">canceri</strain>
    </source>
</reference>
<evidence type="ECO:0000256" key="1">
    <source>
        <dbReference type="SAM" id="MobiDB-lite"/>
    </source>
</evidence>
<dbReference type="VEuPathDB" id="MicrosporidiaDB:HERIO_2498"/>
<evidence type="ECO:0000313" key="3">
    <source>
        <dbReference type="Proteomes" id="UP000192501"/>
    </source>
</evidence>
<gene>
    <name evidence="2" type="ORF">A0H76_1700</name>
</gene>
<feature type="region of interest" description="Disordered" evidence="1">
    <location>
        <begin position="1075"/>
        <end position="1104"/>
    </location>
</feature>
<dbReference type="VEuPathDB" id="MicrosporidiaDB:HERIO_2291"/>
<sequence>MSSIYNNILSKISEMVTKLFKKNTYGDDFRQLLMVSGGTTRYDSRNFVKMKEAIKKLFIGDNSIVDKYFEMLENAIKHKYVVMKRETEEKKKKEDIDKFYKTLRKEQAARKDNERLERNKHQRMYYDDLEIINGKHEHDSKYEPFCVVCMKNKYDKEILAKEMFDEFKEKMLLMKDDRMYESRSKYLHLYRALAYSTVPFAMFWYLMEKDFDCRWLTDDEKAGLWKWEYDILNRDEKLLEKAYKTTFKDYGFPMSEYPDTFDPKIFNPDRVFQNYCNGKSLKIKKNDDKKIKLSDDVIKPELVKAFGNTDIEPKRIKRDFSNVKMPDSFLKESTKDFKSISSEDKSFKSSPVLYKPDFNTDQIASMTEVKSKKDVDELEDDNVKKIKKLIDVDQTNNDKQVVSNFNEESEEDSDDNNKRIKRSNSSPKITVLNEEARNLNNIKGNFNKIKKFESQTDDNVKLDEGIKELKYLRESFKTVIDDDYSKKILNILKDKQNEALKEFNLEQSTLSIPDNFEAFNEYKESLNHTDDSPYKSSEKCLDYLLSKISVIDEECTIDLNKDRKILIAQYNQAHGIFKKEFMEDEKSIKDTQIKQQNDLLDKANEIDEDLRQDFIDKKIKEIELNTEEKIISNNKDYDERIVNSKKLFKQLILKHINEAKEKFNSKKKTIESYITEEFYKYQKNLLKMKQDTQFKTTNNIFDKPNTIESFNQPNKTFKFADPKYNNINPFKQIEQLSRTNQSNNSLFTNTLNNTTIHRFNRNTSSNNNGIFDNSLNTTPCNKDSLFTNSFDNTNQFKQNIQSNNNSLFTGSSNTSPSIQSINTTPSNNNSLFASEFNNTSPNQLNNNTQSNNISSYNISPFKPVIPSNNIFQSDNEGLFNYNTNNTPSNQFNNMNQFGNNQSNISNLLHSSNNSLFTNNQSNTNTSNNSYNNSPLMTNQFNTDSHFMTNQFNSNINDHQNLSTYPQYNNQQYGQQQDNAFETAQSNNYFNKPTTNANKPIIANTNQAELSDFFKNLNKNIPSSSSGGFNFGNVNRFTPSPQNNLDASKFRNLFSEPTREVNQFNKAKIDMASYASIRNKNQNNKKNEYDNEDKEARNRFRSNFE</sequence>
<dbReference type="Proteomes" id="UP000192501">
    <property type="component" value="Unassembled WGS sequence"/>
</dbReference>
<dbReference type="AlphaFoldDB" id="A0A1X0QLH2"/>
<feature type="region of interest" description="Disordered" evidence="1">
    <location>
        <begin position="398"/>
        <end position="427"/>
    </location>
</feature>
<feature type="compositionally biased region" description="Basic and acidic residues" evidence="1">
    <location>
        <begin position="1084"/>
        <end position="1104"/>
    </location>
</feature>
<protein>
    <submittedName>
        <fullName evidence="2">Uncharacterized protein</fullName>
    </submittedName>
</protein>
<dbReference type="VEuPathDB" id="MicrosporidiaDB:A0H76_1700"/>